<reference evidence="1 2" key="1">
    <citation type="submission" date="2013-02" db="EMBL/GenBank/DDBJ databases">
        <authorList>
            <person name="Harkins D.M."/>
            <person name="Durkin A.S."/>
            <person name="Brinkac L.M."/>
            <person name="Haft D.H."/>
            <person name="Selengut J.D."/>
            <person name="Sanka R."/>
            <person name="DePew J."/>
            <person name="Purushe J."/>
            <person name="Whelen A.C."/>
            <person name="Vinetz J.M."/>
            <person name="Sutton G.G."/>
            <person name="Nierman W.C."/>
            <person name="Fouts D.E."/>
        </authorList>
    </citation>
    <scope>NUCLEOTIDE SEQUENCE [LARGE SCALE GENOMIC DNA]</scope>
    <source>
        <strain evidence="1 2">2002000626</strain>
    </source>
</reference>
<accession>A0A829D5U2</accession>
<evidence type="ECO:0000313" key="2">
    <source>
        <dbReference type="Proteomes" id="UP000012329"/>
    </source>
</evidence>
<organism evidence="1 2">
    <name type="scientific">Leptospira interrogans str. 2002000626</name>
    <dbReference type="NCBI Taxonomy" id="996803"/>
    <lineage>
        <taxon>Bacteria</taxon>
        <taxon>Pseudomonadati</taxon>
        <taxon>Spirochaetota</taxon>
        <taxon>Spirochaetia</taxon>
        <taxon>Leptospirales</taxon>
        <taxon>Leptospiraceae</taxon>
        <taxon>Leptospira</taxon>
    </lineage>
</organism>
<evidence type="ECO:0000313" key="1">
    <source>
        <dbReference type="EMBL" id="EMY04108.1"/>
    </source>
</evidence>
<dbReference type="Proteomes" id="UP000012329">
    <property type="component" value="Unassembled WGS sequence"/>
</dbReference>
<dbReference type="EMBL" id="AFJL02000152">
    <property type="protein sequence ID" value="EMY04108.1"/>
    <property type="molecule type" value="Genomic_DNA"/>
</dbReference>
<name>A0A829D5U2_LEPIR</name>
<proteinExistence type="predicted"/>
<sequence length="46" mass="5351">MVILLNKILTDVSFQNQILTGQDLRLNEFKKTDYKSVLRKALEIIS</sequence>
<protein>
    <submittedName>
        <fullName evidence="1">Uncharacterized protein</fullName>
    </submittedName>
</protein>
<gene>
    <name evidence="1" type="ORF">LEP1GSC029_2291</name>
</gene>
<comment type="caution">
    <text evidence="1">The sequence shown here is derived from an EMBL/GenBank/DDBJ whole genome shotgun (WGS) entry which is preliminary data.</text>
</comment>
<dbReference type="AlphaFoldDB" id="A0A829D5U2"/>